<gene>
    <name evidence="1" type="ORF">M9H77_03152</name>
</gene>
<name>A0ACC0CAL2_CATRO</name>
<accession>A0ACC0CAL2</accession>
<evidence type="ECO:0000313" key="1">
    <source>
        <dbReference type="EMBL" id="KAI5681924.1"/>
    </source>
</evidence>
<dbReference type="Proteomes" id="UP001060085">
    <property type="component" value="Linkage Group LG01"/>
</dbReference>
<reference evidence="2" key="1">
    <citation type="journal article" date="2023" name="Nat. Plants">
        <title>Single-cell RNA sequencing provides a high-resolution roadmap for understanding the multicellular compartmentation of specialized metabolism.</title>
        <authorList>
            <person name="Sun S."/>
            <person name="Shen X."/>
            <person name="Li Y."/>
            <person name="Li Y."/>
            <person name="Wang S."/>
            <person name="Li R."/>
            <person name="Zhang H."/>
            <person name="Shen G."/>
            <person name="Guo B."/>
            <person name="Wei J."/>
            <person name="Xu J."/>
            <person name="St-Pierre B."/>
            <person name="Chen S."/>
            <person name="Sun C."/>
        </authorList>
    </citation>
    <scope>NUCLEOTIDE SEQUENCE [LARGE SCALE GENOMIC DNA]</scope>
</reference>
<proteinExistence type="predicted"/>
<keyword evidence="2" id="KW-1185">Reference proteome</keyword>
<evidence type="ECO:0000313" key="2">
    <source>
        <dbReference type="Proteomes" id="UP001060085"/>
    </source>
</evidence>
<dbReference type="EMBL" id="CM044701">
    <property type="protein sequence ID" value="KAI5681924.1"/>
    <property type="molecule type" value="Genomic_DNA"/>
</dbReference>
<protein>
    <submittedName>
        <fullName evidence="1">Uncharacterized protein</fullName>
    </submittedName>
</protein>
<comment type="caution">
    <text evidence="1">The sequence shown here is derived from an EMBL/GenBank/DDBJ whole genome shotgun (WGS) entry which is preliminary data.</text>
</comment>
<sequence>MWKRQSVNVIIMYGMNSYQREYEEYHEGYDHGAHTHDKYNFGAYVRNDYIERWRYLRSMHTFYGEAMEVNQWLKVGMDLRTNPFKRGADGVTRDVQEIVELSQGPVTKAMARRMEEEHRRKIAIFEKMIQDLAWQVIGAQGGAFRRTKILLFPSCKWRKPKKQEYNSYIIVHCSIMRTGNSSTSKDIYFRDILVWGLRDISSEEVLKLSKIEVVSEVFVFFIFGCRS</sequence>
<organism evidence="1 2">
    <name type="scientific">Catharanthus roseus</name>
    <name type="common">Madagascar periwinkle</name>
    <name type="synonym">Vinca rosea</name>
    <dbReference type="NCBI Taxonomy" id="4058"/>
    <lineage>
        <taxon>Eukaryota</taxon>
        <taxon>Viridiplantae</taxon>
        <taxon>Streptophyta</taxon>
        <taxon>Embryophyta</taxon>
        <taxon>Tracheophyta</taxon>
        <taxon>Spermatophyta</taxon>
        <taxon>Magnoliopsida</taxon>
        <taxon>eudicotyledons</taxon>
        <taxon>Gunneridae</taxon>
        <taxon>Pentapetalae</taxon>
        <taxon>asterids</taxon>
        <taxon>lamiids</taxon>
        <taxon>Gentianales</taxon>
        <taxon>Apocynaceae</taxon>
        <taxon>Rauvolfioideae</taxon>
        <taxon>Vinceae</taxon>
        <taxon>Catharanthinae</taxon>
        <taxon>Catharanthus</taxon>
    </lineage>
</organism>